<dbReference type="Proteomes" id="UP000243876">
    <property type="component" value="Unassembled WGS sequence"/>
</dbReference>
<dbReference type="Gene3D" id="2.60.210.10">
    <property type="entry name" value="Apoptosis, Tumor Necrosis Factor Receptor Associated Protein 2, Chain A"/>
    <property type="match status" value="1"/>
</dbReference>
<sequence>MASLPAELPPPLAGATPSSRSSQPTLDTNDFLETRSVQLEWKVSNLKQLFDGTKGEAKSKCVKVSSGKVGAQCERMRVRQHSWMDLLDEQSALFDSSRWQIFLYPNSGHEQYVSLYLSCEPTAAEKERGMAELSTLDPPRLGAGRDAKDGKEKEKDRIPWRRDGRFKFTFEARSIDRRMTFKQMEADNHSFSSKERNWGYQSFWRRNEAYYNNQLTRAADAFLIICTIVSSPTLPTTPPLPHLLIPKDLVNSFASLFDDPDYSDVVFRIRPESTGKQKVREKRLYAAKKVLAGRSEYFDMMFNSGFTESTYTTYPAASTATSTDASQAFDELNDEGEFESSSDEDDDSGFDEDDDSAVDESDREDEELDGDEHHTPSSLLTGQTHTFSAAAPASPDVSTSASTVRPAESISSAPRSRTSSTAVPNEGAGDSESASGDRSEDEEGMTEPTVNSGFAPESSAIPPLQPKREAPFVDAPSAPPSPAGPGNSTVVVPFQLKKAPKPADLRPRFEVVVTDAAYSTLRALLNYLYTDSISFSPLASTYYVAREHAAASGLPFPYASRKAYLLAHSPAHAPEASGKGKVGPCSAKAIYRLADKMGLSELKERAYEHIVQSLTAQNIVYEAFGSFSMRFEEIKRIEIAFLLDKWLEVRSSPSMRKVFEYLRSGRFPGFEDVWLRIMENLEYRTPGGAGESEERM</sequence>
<dbReference type="Pfam" id="PF00651">
    <property type="entry name" value="BTB"/>
    <property type="match status" value="1"/>
</dbReference>
<dbReference type="AlphaFoldDB" id="A0A0D6ERI9"/>
<evidence type="ECO:0000313" key="3">
    <source>
        <dbReference type="EMBL" id="CEQ42463.1"/>
    </source>
</evidence>
<dbReference type="SMART" id="SM00225">
    <property type="entry name" value="BTB"/>
    <property type="match status" value="1"/>
</dbReference>
<feature type="region of interest" description="Disordered" evidence="1">
    <location>
        <begin position="1"/>
        <end position="29"/>
    </location>
</feature>
<dbReference type="OrthoDB" id="6359816at2759"/>
<feature type="compositionally biased region" description="Acidic residues" evidence="1">
    <location>
        <begin position="331"/>
        <end position="370"/>
    </location>
</feature>
<feature type="domain" description="BTB" evidence="2">
    <location>
        <begin position="263"/>
        <end position="332"/>
    </location>
</feature>
<organism evidence="3 4">
    <name type="scientific">Sporidiobolus salmonicolor</name>
    <name type="common">Yeast-like fungus</name>
    <name type="synonym">Sporobolomyces salmonicolor</name>
    <dbReference type="NCBI Taxonomy" id="5005"/>
    <lineage>
        <taxon>Eukaryota</taxon>
        <taxon>Fungi</taxon>
        <taxon>Dikarya</taxon>
        <taxon>Basidiomycota</taxon>
        <taxon>Pucciniomycotina</taxon>
        <taxon>Microbotryomycetes</taxon>
        <taxon>Sporidiobolales</taxon>
        <taxon>Sporidiobolaceae</taxon>
        <taxon>Sporobolomyces</taxon>
    </lineage>
</organism>
<dbReference type="SUPFAM" id="SSF49599">
    <property type="entry name" value="TRAF domain-like"/>
    <property type="match status" value="1"/>
</dbReference>
<feature type="region of interest" description="Disordered" evidence="1">
    <location>
        <begin position="331"/>
        <end position="489"/>
    </location>
</feature>
<feature type="compositionally biased region" description="Polar residues" evidence="1">
    <location>
        <begin position="376"/>
        <end position="387"/>
    </location>
</feature>
<feature type="compositionally biased region" description="Low complexity" evidence="1">
    <location>
        <begin position="409"/>
        <end position="422"/>
    </location>
</feature>
<dbReference type="InterPro" id="IPR011333">
    <property type="entry name" value="SKP1/BTB/POZ_sf"/>
</dbReference>
<dbReference type="PANTHER" id="PTHR24413">
    <property type="entry name" value="SPECKLE-TYPE POZ PROTEIN"/>
    <property type="match status" value="1"/>
</dbReference>
<name>A0A0D6ERI9_SPOSA</name>
<dbReference type="SUPFAM" id="SSF54695">
    <property type="entry name" value="POZ domain"/>
    <property type="match status" value="1"/>
</dbReference>
<dbReference type="Gene3D" id="3.30.710.10">
    <property type="entry name" value="Potassium Channel Kv1.1, Chain A"/>
    <property type="match status" value="2"/>
</dbReference>
<evidence type="ECO:0000256" key="1">
    <source>
        <dbReference type="SAM" id="MobiDB-lite"/>
    </source>
</evidence>
<feature type="compositionally biased region" description="Basic and acidic residues" evidence="1">
    <location>
        <begin position="143"/>
        <end position="156"/>
    </location>
</feature>
<evidence type="ECO:0000313" key="4">
    <source>
        <dbReference type="Proteomes" id="UP000243876"/>
    </source>
</evidence>
<gene>
    <name evidence="3" type="primary">SPOSA6832_04278</name>
</gene>
<dbReference type="PROSITE" id="PS50097">
    <property type="entry name" value="BTB"/>
    <property type="match status" value="1"/>
</dbReference>
<dbReference type="InterPro" id="IPR000210">
    <property type="entry name" value="BTB/POZ_dom"/>
</dbReference>
<feature type="region of interest" description="Disordered" evidence="1">
    <location>
        <begin position="135"/>
        <end position="156"/>
    </location>
</feature>
<evidence type="ECO:0000259" key="2">
    <source>
        <dbReference type="PROSITE" id="PS50097"/>
    </source>
</evidence>
<protein>
    <submittedName>
        <fullName evidence="3">SPOSA6832_04278-mRNA-1:cds</fullName>
    </submittedName>
</protein>
<feature type="compositionally biased region" description="Polar residues" evidence="1">
    <location>
        <begin position="18"/>
        <end position="28"/>
    </location>
</feature>
<dbReference type="EMBL" id="CENE01000026">
    <property type="protein sequence ID" value="CEQ42463.1"/>
    <property type="molecule type" value="Genomic_DNA"/>
</dbReference>
<feature type="non-terminal residue" evidence="3">
    <location>
        <position position="1"/>
    </location>
</feature>
<dbReference type="InterPro" id="IPR008974">
    <property type="entry name" value="TRAF-like"/>
</dbReference>
<accession>A0A0D6ERI9</accession>
<proteinExistence type="predicted"/>
<keyword evidence="4" id="KW-1185">Reference proteome</keyword>
<reference evidence="4" key="1">
    <citation type="submission" date="2015-02" db="EMBL/GenBank/DDBJ databases">
        <authorList>
            <person name="Gon?alves P."/>
        </authorList>
    </citation>
    <scope>NUCLEOTIDE SEQUENCE [LARGE SCALE GENOMIC DNA]</scope>
</reference>